<evidence type="ECO:0000313" key="4">
    <source>
        <dbReference type="Proteomes" id="UP000501705"/>
    </source>
</evidence>
<dbReference type="SUPFAM" id="SSF48576">
    <property type="entry name" value="Terpenoid synthases"/>
    <property type="match status" value="1"/>
</dbReference>
<dbReference type="AlphaFoldDB" id="A0A6G9XTT1"/>
<dbReference type="SFLD" id="SFLDS00005">
    <property type="entry name" value="Isoprenoid_Synthase_Type_I"/>
    <property type="match status" value="1"/>
</dbReference>
<gene>
    <name evidence="3" type="ORF">F5X71_19970</name>
</gene>
<organism evidence="3 4">
    <name type="scientific">Nocardia brasiliensis</name>
    <dbReference type="NCBI Taxonomy" id="37326"/>
    <lineage>
        <taxon>Bacteria</taxon>
        <taxon>Bacillati</taxon>
        <taxon>Actinomycetota</taxon>
        <taxon>Actinomycetes</taxon>
        <taxon>Mycobacteriales</taxon>
        <taxon>Nocardiaceae</taxon>
        <taxon>Nocardia</taxon>
    </lineage>
</organism>
<sequence length="387" mass="44444">MSRRRLFEVSSSIPDDRYHRSRWFGRCGRGRFLQRKRAMTTNAHTTSGTSSFRIPEPTCHTKSRINPEYPMIYEHHAAWSRRLLPFVDAAAMMQFFERRYPMFDALIFPAGLPQRVVHSACMNSLMFEVDDLALRQHAAFNEIVSDRTAGHPYGPAFSDIWQTVEGHMSKRVFRRYRDGWENCFRGILAEREYTGRGILPDFERYLAIRQLSFGFQPLVVCAEYVHGIDLSEVVDVDPDIMRAQRAVCMHALLVNDLLSFRKEFDHGDLFNVVAILAYVHHCPLQEALDITGTLIRDVDAELSRIYGVLRRRYCHIPQIQIYVSALESLCSGNLRWSLETTRYHGPGFGWNGLRSGILTIDPDRPGPKAADIPGSGYESTLRTARLP</sequence>
<protein>
    <recommendedName>
        <fullName evidence="2">Terpene synthase</fullName>
        <ecNumber evidence="2">4.2.3.-</ecNumber>
    </recommendedName>
</protein>
<dbReference type="GO" id="GO:0010333">
    <property type="term" value="F:terpene synthase activity"/>
    <property type="evidence" value="ECO:0007669"/>
    <property type="project" value="InterPro"/>
</dbReference>
<dbReference type="GO" id="GO:0046872">
    <property type="term" value="F:metal ion binding"/>
    <property type="evidence" value="ECO:0007669"/>
    <property type="project" value="UniProtKB-KW"/>
</dbReference>
<dbReference type="PANTHER" id="PTHR35201">
    <property type="entry name" value="TERPENE SYNTHASE"/>
    <property type="match status" value="1"/>
</dbReference>
<evidence type="ECO:0000256" key="1">
    <source>
        <dbReference type="ARBA" id="ARBA00023239"/>
    </source>
</evidence>
<dbReference type="InterPro" id="IPR008949">
    <property type="entry name" value="Isoprenoid_synthase_dom_sf"/>
</dbReference>
<reference evidence="3 4" key="1">
    <citation type="journal article" date="2019" name="ACS Chem. Biol.">
        <title>Identification and Mobilization of a Cryptic Antibiotic Biosynthesis Gene Locus from a Human-Pathogenic Nocardia Isolate.</title>
        <authorList>
            <person name="Herisse M."/>
            <person name="Ishida K."/>
            <person name="Porter J.L."/>
            <person name="Howden B."/>
            <person name="Hertweck C."/>
            <person name="Stinear T.P."/>
            <person name="Pidot S.J."/>
        </authorList>
    </citation>
    <scope>NUCLEOTIDE SEQUENCE [LARGE SCALE GENOMIC DNA]</scope>
    <source>
        <strain evidence="3 4">AUSMDU00024985</strain>
    </source>
</reference>
<dbReference type="InterPro" id="IPR034686">
    <property type="entry name" value="Terpene_cyclase-like_2"/>
</dbReference>
<dbReference type="SFLD" id="SFLDG01020">
    <property type="entry name" value="Terpene_Cyclase_Like_2"/>
    <property type="match status" value="1"/>
</dbReference>
<dbReference type="EMBL" id="CP046171">
    <property type="protein sequence ID" value="QIS04306.1"/>
    <property type="molecule type" value="Genomic_DNA"/>
</dbReference>
<dbReference type="PANTHER" id="PTHR35201:SF4">
    <property type="entry name" value="BETA-PINACENE SYNTHASE-RELATED"/>
    <property type="match status" value="1"/>
</dbReference>
<accession>A0A6G9XTT1</accession>
<comment type="cofactor">
    <cofactor evidence="2">
        <name>Mg(2+)</name>
        <dbReference type="ChEBI" id="CHEBI:18420"/>
    </cofactor>
</comment>
<dbReference type="Gene3D" id="1.10.600.10">
    <property type="entry name" value="Farnesyl Diphosphate Synthase"/>
    <property type="match status" value="1"/>
</dbReference>
<dbReference type="Pfam" id="PF19086">
    <property type="entry name" value="Terpene_syn_C_2"/>
    <property type="match status" value="1"/>
</dbReference>
<evidence type="ECO:0000313" key="3">
    <source>
        <dbReference type="EMBL" id="QIS04306.1"/>
    </source>
</evidence>
<proteinExistence type="inferred from homology"/>
<dbReference type="Proteomes" id="UP000501705">
    <property type="component" value="Chromosome"/>
</dbReference>
<keyword evidence="2" id="KW-0460">Magnesium</keyword>
<dbReference type="EC" id="4.2.3.-" evidence="2"/>
<evidence type="ECO:0000256" key="2">
    <source>
        <dbReference type="RuleBase" id="RU366034"/>
    </source>
</evidence>
<name>A0A6G9XTT1_NOCBR</name>
<keyword evidence="1 2" id="KW-0456">Lyase</keyword>
<keyword evidence="2" id="KW-0479">Metal-binding</keyword>
<comment type="similarity">
    <text evidence="2">Belongs to the terpene synthase family.</text>
</comment>